<evidence type="ECO:0000313" key="10">
    <source>
        <dbReference type="EMBL" id="MBN7826223.1"/>
    </source>
</evidence>
<dbReference type="RefSeq" id="WP_206574338.1">
    <property type="nucleotide sequence ID" value="NZ_JAFKCV010000007.1"/>
</dbReference>
<feature type="transmembrane region" description="Helical" evidence="7">
    <location>
        <begin position="749"/>
        <end position="770"/>
    </location>
</feature>
<dbReference type="EMBL" id="JAFKCV010000007">
    <property type="protein sequence ID" value="MBN7826223.1"/>
    <property type="molecule type" value="Genomic_DNA"/>
</dbReference>
<dbReference type="Pfam" id="PF02687">
    <property type="entry name" value="FtsX"/>
    <property type="match status" value="2"/>
</dbReference>
<feature type="transmembrane region" description="Helical" evidence="7">
    <location>
        <begin position="317"/>
        <end position="340"/>
    </location>
</feature>
<evidence type="ECO:0000256" key="3">
    <source>
        <dbReference type="ARBA" id="ARBA00022475"/>
    </source>
</evidence>
<comment type="similarity">
    <text evidence="2">Belongs to the ABC-4 integral membrane protein family. LolC/E subfamily.</text>
</comment>
<keyword evidence="3" id="KW-1003">Cell membrane</keyword>
<evidence type="ECO:0000313" key="11">
    <source>
        <dbReference type="Proteomes" id="UP000664654"/>
    </source>
</evidence>
<dbReference type="GO" id="GO:0044874">
    <property type="term" value="P:lipoprotein localization to outer membrane"/>
    <property type="evidence" value="ECO:0007669"/>
    <property type="project" value="TreeGrafter"/>
</dbReference>
<evidence type="ECO:0000259" key="9">
    <source>
        <dbReference type="Pfam" id="PF12704"/>
    </source>
</evidence>
<dbReference type="GO" id="GO:0098797">
    <property type="term" value="C:plasma membrane protein complex"/>
    <property type="evidence" value="ECO:0007669"/>
    <property type="project" value="TreeGrafter"/>
</dbReference>
<feature type="transmembrane region" description="Helical" evidence="7">
    <location>
        <begin position="703"/>
        <end position="729"/>
    </location>
</feature>
<proteinExistence type="inferred from homology"/>
<dbReference type="PANTHER" id="PTHR30489">
    <property type="entry name" value="LIPOPROTEIN-RELEASING SYSTEM TRANSMEMBRANE PROTEIN LOLE"/>
    <property type="match status" value="1"/>
</dbReference>
<dbReference type="Pfam" id="PF12704">
    <property type="entry name" value="MacB_PCD"/>
    <property type="match status" value="2"/>
</dbReference>
<name>A0A939DPD4_9ALTE</name>
<feature type="transmembrane region" description="Helical" evidence="7">
    <location>
        <begin position="434"/>
        <end position="457"/>
    </location>
</feature>
<dbReference type="PANTHER" id="PTHR30489:SF0">
    <property type="entry name" value="LIPOPROTEIN-RELEASING SYSTEM TRANSMEMBRANE PROTEIN LOLE"/>
    <property type="match status" value="1"/>
</dbReference>
<feature type="transmembrane region" description="Helical" evidence="7">
    <location>
        <begin position="360"/>
        <end position="381"/>
    </location>
</feature>
<feature type="domain" description="ABC3 transporter permease C-terminal" evidence="8">
    <location>
        <begin position="661"/>
        <end position="770"/>
    </location>
</feature>
<dbReference type="Proteomes" id="UP000664654">
    <property type="component" value="Unassembled WGS sequence"/>
</dbReference>
<evidence type="ECO:0000256" key="1">
    <source>
        <dbReference type="ARBA" id="ARBA00004651"/>
    </source>
</evidence>
<feature type="transmembrane region" description="Helical" evidence="7">
    <location>
        <begin position="660"/>
        <end position="682"/>
    </location>
</feature>
<dbReference type="InterPro" id="IPR025857">
    <property type="entry name" value="MacB_PCD"/>
</dbReference>
<gene>
    <name evidence="10" type="ORF">J0A66_13390</name>
</gene>
<evidence type="ECO:0000259" key="8">
    <source>
        <dbReference type="Pfam" id="PF02687"/>
    </source>
</evidence>
<accession>A0A939DPD4</accession>
<evidence type="ECO:0000256" key="2">
    <source>
        <dbReference type="ARBA" id="ARBA00005236"/>
    </source>
</evidence>
<comment type="caution">
    <text evidence="10">The sequence shown here is derived from an EMBL/GenBank/DDBJ whole genome shotgun (WGS) entry which is preliminary data.</text>
</comment>
<dbReference type="InterPro" id="IPR003838">
    <property type="entry name" value="ABC3_permease_C"/>
</dbReference>
<dbReference type="AlphaFoldDB" id="A0A939DPD4"/>
<keyword evidence="6 7" id="KW-0472">Membrane</keyword>
<evidence type="ECO:0000256" key="4">
    <source>
        <dbReference type="ARBA" id="ARBA00022692"/>
    </source>
</evidence>
<feature type="domain" description="MacB-like periplasmic core" evidence="9">
    <location>
        <begin position="22"/>
        <end position="234"/>
    </location>
</feature>
<organism evidence="10 11">
    <name type="scientific">Bowmanella dokdonensis</name>
    <dbReference type="NCBI Taxonomy" id="751969"/>
    <lineage>
        <taxon>Bacteria</taxon>
        <taxon>Pseudomonadati</taxon>
        <taxon>Pseudomonadota</taxon>
        <taxon>Gammaproteobacteria</taxon>
        <taxon>Alteromonadales</taxon>
        <taxon>Alteromonadaceae</taxon>
        <taxon>Bowmanella</taxon>
    </lineage>
</organism>
<feature type="domain" description="MacB-like periplasmic core" evidence="9">
    <location>
        <begin position="434"/>
        <end position="619"/>
    </location>
</feature>
<protein>
    <submittedName>
        <fullName evidence="10">ABC transporter permease</fullName>
    </submittedName>
</protein>
<feature type="domain" description="ABC3 transporter permease C-terminal" evidence="8">
    <location>
        <begin position="273"/>
        <end position="388"/>
    </location>
</feature>
<reference evidence="10" key="1">
    <citation type="submission" date="2021-03" db="EMBL/GenBank/DDBJ databases">
        <title>novel species isolated from a fishpond in China.</title>
        <authorList>
            <person name="Lu H."/>
            <person name="Cai Z."/>
        </authorList>
    </citation>
    <scope>NUCLEOTIDE SEQUENCE</scope>
    <source>
        <strain evidence="10">JCM 30855</strain>
    </source>
</reference>
<evidence type="ECO:0000256" key="7">
    <source>
        <dbReference type="SAM" id="Phobius"/>
    </source>
</evidence>
<feature type="transmembrane region" description="Helical" evidence="7">
    <location>
        <begin position="269"/>
        <end position="286"/>
    </location>
</feature>
<comment type="subcellular location">
    <subcellularLocation>
        <location evidence="1">Cell membrane</location>
        <topology evidence="1">Multi-pass membrane protein</topology>
    </subcellularLocation>
</comment>
<sequence>MKPLDSKLGRDLWRVKGQALAIVLVIAFGVMMMVMMDGLVNSLGETKRTYYERYRLADLFAPVKRSPRHVLDEIVELPGISAVQGRINGAALISLPDQAVPVRAQAVSLPEFGSPRLNDFYLASGRPLNPSHRDEILLLEAFAHAHNLQPGDSLSATMNGARRRFHIVGLAQAPEFLYTTAPGELVPDDARFAVIWMNEEALAAAFDMDGAFNEALISLARDARPQAVIDSLDRLLAPYGATGAYGLEDHLSDRFISEEIAGLRVSSRTVPPIFLSVAAFLLYIVISRMVQAEREQIGLLKAFGYTSLEVGLHYFKFVLVIALTGALLGCALGMLAGRGLSGFYQLYYKFPFLLFRVDPAAFVTGFTVSVLTASAGGVLVLRRVFALTPADAMRPPTPPNFSQTISFGPGLRKWLDQPTRMVLRNMIRQPLRGLLAILGIALGMALSVAMLSLMSAFDRTLDLSFGVLDRSDVTVTFVEPLGDKTLFALKRMKGVIEVEPFRTVAAVMHNGRQHYRGAVTALTEKPRLFRALDSSLQAIPLPENGIVLSTALAGELDLKAGQKMILDVREGRRPTLEVSVAGLADTLMGAPAYMQLETLNRLMKEPNRVSGAYLRIDSSQGQQLYRRLKDMPVVAGVSLQQDSRRAFKKVMDTGAGAMRYVMALIAAVITFGIVYNSARIAFAERARDLASLRVIGLTRTETGFVLLGELGLITLLALPLGAALGYYFSLAVAAGFSTDLYRVPTEFSPASYGTAALAVLLAATLSGALVKRDINRLDLVSALKTRE</sequence>
<keyword evidence="4 7" id="KW-0812">Transmembrane</keyword>
<dbReference type="InterPro" id="IPR051447">
    <property type="entry name" value="Lipoprotein-release_system"/>
</dbReference>
<keyword evidence="11" id="KW-1185">Reference proteome</keyword>
<evidence type="ECO:0000256" key="6">
    <source>
        <dbReference type="ARBA" id="ARBA00023136"/>
    </source>
</evidence>
<feature type="transmembrane region" description="Helical" evidence="7">
    <location>
        <begin position="20"/>
        <end position="40"/>
    </location>
</feature>
<evidence type="ECO:0000256" key="5">
    <source>
        <dbReference type="ARBA" id="ARBA00022989"/>
    </source>
</evidence>
<keyword evidence="5 7" id="KW-1133">Transmembrane helix</keyword>